<evidence type="ECO:0000259" key="8">
    <source>
        <dbReference type="PROSITE" id="PS51192"/>
    </source>
</evidence>
<organism evidence="11 12">
    <name type="scientific">Putridiphycobacter roseus</name>
    <dbReference type="NCBI Taxonomy" id="2219161"/>
    <lineage>
        <taxon>Bacteria</taxon>
        <taxon>Pseudomonadati</taxon>
        <taxon>Bacteroidota</taxon>
        <taxon>Flavobacteriia</taxon>
        <taxon>Flavobacteriales</taxon>
        <taxon>Crocinitomicaceae</taxon>
        <taxon>Putridiphycobacter</taxon>
    </lineage>
</organism>
<dbReference type="PROSITE" id="PS00039">
    <property type="entry name" value="DEAD_ATP_HELICASE"/>
    <property type="match status" value="1"/>
</dbReference>
<comment type="caution">
    <text evidence="11">The sequence shown here is derived from an EMBL/GenBank/DDBJ whole genome shotgun (WGS) entry which is preliminary data.</text>
</comment>
<dbReference type="EMBL" id="QKSB01000007">
    <property type="protein sequence ID" value="PZE16547.1"/>
    <property type="molecule type" value="Genomic_DNA"/>
</dbReference>
<dbReference type="GO" id="GO:0005524">
    <property type="term" value="F:ATP binding"/>
    <property type="evidence" value="ECO:0007669"/>
    <property type="project" value="UniProtKB-KW"/>
</dbReference>
<protein>
    <submittedName>
        <fullName evidence="11">ATP-dependent helicase</fullName>
    </submittedName>
</protein>
<dbReference type="GO" id="GO:0005829">
    <property type="term" value="C:cytosol"/>
    <property type="evidence" value="ECO:0007669"/>
    <property type="project" value="TreeGrafter"/>
</dbReference>
<evidence type="ECO:0000313" key="12">
    <source>
        <dbReference type="Proteomes" id="UP000249248"/>
    </source>
</evidence>
<dbReference type="GO" id="GO:0016787">
    <property type="term" value="F:hydrolase activity"/>
    <property type="evidence" value="ECO:0007669"/>
    <property type="project" value="UniProtKB-KW"/>
</dbReference>
<dbReference type="PANTHER" id="PTHR47959:SF13">
    <property type="entry name" value="ATP-DEPENDENT RNA HELICASE RHLE"/>
    <property type="match status" value="1"/>
</dbReference>
<evidence type="ECO:0000256" key="2">
    <source>
        <dbReference type="ARBA" id="ARBA00022801"/>
    </source>
</evidence>
<dbReference type="SMART" id="SM00490">
    <property type="entry name" value="HELICc"/>
    <property type="match status" value="1"/>
</dbReference>
<dbReference type="InterPro" id="IPR011545">
    <property type="entry name" value="DEAD/DEAH_box_helicase_dom"/>
</dbReference>
<evidence type="ECO:0000256" key="3">
    <source>
        <dbReference type="ARBA" id="ARBA00022806"/>
    </source>
</evidence>
<feature type="short sequence motif" description="Q motif" evidence="6">
    <location>
        <begin position="2"/>
        <end position="30"/>
    </location>
</feature>
<dbReference type="AlphaFoldDB" id="A0A2W1MXJ7"/>
<dbReference type="InterPro" id="IPR050079">
    <property type="entry name" value="DEAD_box_RNA_helicase"/>
</dbReference>
<dbReference type="GO" id="GO:0003724">
    <property type="term" value="F:RNA helicase activity"/>
    <property type="evidence" value="ECO:0007669"/>
    <property type="project" value="InterPro"/>
</dbReference>
<proteinExistence type="inferred from homology"/>
<dbReference type="GO" id="GO:0003676">
    <property type="term" value="F:nucleic acid binding"/>
    <property type="evidence" value="ECO:0007669"/>
    <property type="project" value="InterPro"/>
</dbReference>
<keyword evidence="3 7" id="KW-0347">Helicase</keyword>
<dbReference type="SMART" id="SM00487">
    <property type="entry name" value="DEXDc"/>
    <property type="match status" value="1"/>
</dbReference>
<sequence length="371" mass="41955">MSEFKELGVDARIIKRLTELNIIEPTEIQEQSIPFLSSKGADFIGMSQTGTGKTAAYSIPLLQNINVKNNNVQALILAPTRELVQQIAKNIFKFTKYYKPIFSVSITGGPNMAKQLSLLNKNTHIIVATPGRLMDLLDKQKVNLENLKYVVLDEADEMLKLGFKEDIEQILSYSKGKVNTWLFSATLPQDIKKLIQKHLRVNAHSVIISEKTVLNKNIKHEYISCNTAEKLNTLIQYLKKNQINRGLLFCKTKKATALLTKQLKSKNIVCEAIQGDLTQLEREKVMRAFKNESLGFLISTDVSARGIDVENLDNVIHYEMPDQIDYYTHRSGRTARGGRKGLSIAFVDDKELALLKKISKTLNFQINETIL</sequence>
<dbReference type="PROSITE" id="PS51192">
    <property type="entry name" value="HELICASE_ATP_BIND_1"/>
    <property type="match status" value="1"/>
</dbReference>
<evidence type="ECO:0000259" key="9">
    <source>
        <dbReference type="PROSITE" id="PS51194"/>
    </source>
</evidence>
<dbReference type="CDD" id="cd18787">
    <property type="entry name" value="SF2_C_DEAD"/>
    <property type="match status" value="1"/>
</dbReference>
<feature type="domain" description="DEAD-box RNA helicase Q" evidence="10">
    <location>
        <begin position="2"/>
        <end position="30"/>
    </location>
</feature>
<evidence type="ECO:0000313" key="11">
    <source>
        <dbReference type="EMBL" id="PZE16547.1"/>
    </source>
</evidence>
<dbReference type="InterPro" id="IPR014001">
    <property type="entry name" value="Helicase_ATP-bd"/>
</dbReference>
<dbReference type="InterPro" id="IPR027417">
    <property type="entry name" value="P-loop_NTPase"/>
</dbReference>
<gene>
    <name evidence="11" type="ORF">DNU06_11870</name>
</gene>
<dbReference type="SUPFAM" id="SSF52540">
    <property type="entry name" value="P-loop containing nucleoside triphosphate hydrolases"/>
    <property type="match status" value="1"/>
</dbReference>
<dbReference type="Pfam" id="PF00270">
    <property type="entry name" value="DEAD"/>
    <property type="match status" value="1"/>
</dbReference>
<dbReference type="PROSITE" id="PS51195">
    <property type="entry name" value="Q_MOTIF"/>
    <property type="match status" value="1"/>
</dbReference>
<evidence type="ECO:0000256" key="4">
    <source>
        <dbReference type="ARBA" id="ARBA00022840"/>
    </source>
</evidence>
<dbReference type="PANTHER" id="PTHR47959">
    <property type="entry name" value="ATP-DEPENDENT RNA HELICASE RHLE-RELATED"/>
    <property type="match status" value="1"/>
</dbReference>
<dbReference type="InterPro" id="IPR014014">
    <property type="entry name" value="RNA_helicase_DEAD_Q_motif"/>
</dbReference>
<reference evidence="11 12" key="1">
    <citation type="submission" date="2018-06" db="EMBL/GenBank/DDBJ databases">
        <title>The draft genome sequence of Crocinitomix sp. SM1701.</title>
        <authorList>
            <person name="Zhang X."/>
        </authorList>
    </citation>
    <scope>NUCLEOTIDE SEQUENCE [LARGE SCALE GENOMIC DNA]</scope>
    <source>
        <strain evidence="11 12">SM1701</strain>
    </source>
</reference>
<dbReference type="InterPro" id="IPR001650">
    <property type="entry name" value="Helicase_C-like"/>
</dbReference>
<keyword evidence="2 7" id="KW-0378">Hydrolase</keyword>
<dbReference type="PROSITE" id="PS51194">
    <property type="entry name" value="HELICASE_CTER"/>
    <property type="match status" value="1"/>
</dbReference>
<keyword evidence="4 7" id="KW-0067">ATP-binding</keyword>
<dbReference type="Gene3D" id="3.40.50.300">
    <property type="entry name" value="P-loop containing nucleotide triphosphate hydrolases"/>
    <property type="match status" value="2"/>
</dbReference>
<dbReference type="CDD" id="cd00268">
    <property type="entry name" value="DEADc"/>
    <property type="match status" value="1"/>
</dbReference>
<dbReference type="InterPro" id="IPR044742">
    <property type="entry name" value="DEAD/DEAH_RhlB"/>
</dbReference>
<dbReference type="Pfam" id="PF00271">
    <property type="entry name" value="Helicase_C"/>
    <property type="match status" value="1"/>
</dbReference>
<evidence type="ECO:0000256" key="1">
    <source>
        <dbReference type="ARBA" id="ARBA00022741"/>
    </source>
</evidence>
<comment type="similarity">
    <text evidence="5 7">Belongs to the DEAD box helicase family.</text>
</comment>
<dbReference type="Proteomes" id="UP000249248">
    <property type="component" value="Unassembled WGS sequence"/>
</dbReference>
<name>A0A2W1MXJ7_9FLAO</name>
<dbReference type="RefSeq" id="WP_111063563.1">
    <property type="nucleotide sequence ID" value="NZ_JBHUCU010000017.1"/>
</dbReference>
<evidence type="ECO:0000256" key="6">
    <source>
        <dbReference type="PROSITE-ProRule" id="PRU00552"/>
    </source>
</evidence>
<evidence type="ECO:0000256" key="5">
    <source>
        <dbReference type="ARBA" id="ARBA00038437"/>
    </source>
</evidence>
<accession>A0A2W1MXJ7</accession>
<dbReference type="OrthoDB" id="9785240at2"/>
<keyword evidence="12" id="KW-1185">Reference proteome</keyword>
<feature type="domain" description="Helicase ATP-binding" evidence="8">
    <location>
        <begin position="34"/>
        <end position="205"/>
    </location>
</feature>
<dbReference type="InterPro" id="IPR000629">
    <property type="entry name" value="RNA-helicase_DEAD-box_CS"/>
</dbReference>
<evidence type="ECO:0000256" key="7">
    <source>
        <dbReference type="RuleBase" id="RU000492"/>
    </source>
</evidence>
<keyword evidence="1 7" id="KW-0547">Nucleotide-binding</keyword>
<evidence type="ECO:0000259" key="10">
    <source>
        <dbReference type="PROSITE" id="PS51195"/>
    </source>
</evidence>
<feature type="domain" description="Helicase C-terminal" evidence="9">
    <location>
        <begin position="230"/>
        <end position="371"/>
    </location>
</feature>